<protein>
    <submittedName>
        <fullName evidence="2">Uncharacterized protein</fullName>
    </submittedName>
</protein>
<accession>X1M3C8</accession>
<dbReference type="EMBL" id="BARV01022952">
    <property type="protein sequence ID" value="GAI25863.1"/>
    <property type="molecule type" value="Genomic_DNA"/>
</dbReference>
<keyword evidence="1" id="KW-1133">Transmembrane helix</keyword>
<evidence type="ECO:0000256" key="1">
    <source>
        <dbReference type="SAM" id="Phobius"/>
    </source>
</evidence>
<sequence>MLSITIGFILIVVIVIGCVYSLRNKASRLMSLILVFVFVSYLPTTRALLRYIIALTPFILFVYVKGLWKIFMSFRLSNKLSQKLIIAIVILVIIVLIPSFLYSVRLRAQERKV</sequence>
<feature type="transmembrane region" description="Helical" evidence="1">
    <location>
        <begin position="6"/>
        <end position="22"/>
    </location>
</feature>
<dbReference type="AlphaFoldDB" id="X1M3C8"/>
<feature type="non-terminal residue" evidence="2">
    <location>
        <position position="113"/>
    </location>
</feature>
<feature type="transmembrane region" description="Helical" evidence="1">
    <location>
        <begin position="51"/>
        <end position="72"/>
    </location>
</feature>
<keyword evidence="1" id="KW-0472">Membrane</keyword>
<reference evidence="2" key="1">
    <citation type="journal article" date="2014" name="Front. Microbiol.">
        <title>High frequency of phylogenetically diverse reductive dehalogenase-homologous genes in deep subseafloor sedimentary metagenomes.</title>
        <authorList>
            <person name="Kawai M."/>
            <person name="Futagami T."/>
            <person name="Toyoda A."/>
            <person name="Takaki Y."/>
            <person name="Nishi S."/>
            <person name="Hori S."/>
            <person name="Arai W."/>
            <person name="Tsubouchi T."/>
            <person name="Morono Y."/>
            <person name="Uchiyama I."/>
            <person name="Ito T."/>
            <person name="Fujiyama A."/>
            <person name="Inagaki F."/>
            <person name="Takami H."/>
        </authorList>
    </citation>
    <scope>NUCLEOTIDE SEQUENCE</scope>
    <source>
        <strain evidence="2">Expedition CK06-06</strain>
    </source>
</reference>
<gene>
    <name evidence="2" type="ORF">S06H3_37739</name>
</gene>
<organism evidence="2">
    <name type="scientific">marine sediment metagenome</name>
    <dbReference type="NCBI Taxonomy" id="412755"/>
    <lineage>
        <taxon>unclassified sequences</taxon>
        <taxon>metagenomes</taxon>
        <taxon>ecological metagenomes</taxon>
    </lineage>
</organism>
<proteinExistence type="predicted"/>
<name>X1M3C8_9ZZZZ</name>
<keyword evidence="1" id="KW-0812">Transmembrane</keyword>
<comment type="caution">
    <text evidence="2">The sequence shown here is derived from an EMBL/GenBank/DDBJ whole genome shotgun (WGS) entry which is preliminary data.</text>
</comment>
<evidence type="ECO:0000313" key="2">
    <source>
        <dbReference type="EMBL" id="GAI25863.1"/>
    </source>
</evidence>
<feature type="transmembrane region" description="Helical" evidence="1">
    <location>
        <begin position="84"/>
        <end position="104"/>
    </location>
</feature>